<feature type="compositionally biased region" description="Basic and acidic residues" evidence="1">
    <location>
        <begin position="69"/>
        <end position="84"/>
    </location>
</feature>
<dbReference type="GeneID" id="35603183"/>
<feature type="region of interest" description="Disordered" evidence="1">
    <location>
        <begin position="64"/>
        <end position="151"/>
    </location>
</feature>
<dbReference type="OrthoDB" id="4775599at2759"/>
<accession>A0A2D3VLQ1</accession>
<reference evidence="3 4" key="1">
    <citation type="submission" date="2016-03" db="EMBL/GenBank/DDBJ databases">
        <authorList>
            <person name="Ploux O."/>
        </authorList>
    </citation>
    <scope>NUCLEOTIDE SEQUENCE [LARGE SCALE GENOMIC DNA]</scope>
    <source>
        <strain evidence="3 4">URUG2</strain>
    </source>
</reference>
<dbReference type="Proteomes" id="UP000225277">
    <property type="component" value="Unassembled WGS sequence"/>
</dbReference>
<keyword evidence="2" id="KW-0472">Membrane</keyword>
<evidence type="ECO:0000256" key="1">
    <source>
        <dbReference type="SAM" id="MobiDB-lite"/>
    </source>
</evidence>
<protein>
    <submittedName>
        <fullName evidence="3">Uncharacterized protein</fullName>
    </submittedName>
</protein>
<evidence type="ECO:0000256" key="2">
    <source>
        <dbReference type="SAM" id="Phobius"/>
    </source>
</evidence>
<keyword evidence="2" id="KW-0812">Transmembrane</keyword>
<evidence type="ECO:0000313" key="3">
    <source>
        <dbReference type="EMBL" id="CZT22213.1"/>
    </source>
</evidence>
<gene>
    <name evidence="3" type="ORF">RCC_08082</name>
</gene>
<name>A0A2D3VLQ1_9PEZI</name>
<keyword evidence="4" id="KW-1185">Reference proteome</keyword>
<organism evidence="3 4">
    <name type="scientific">Ramularia collo-cygni</name>
    <dbReference type="NCBI Taxonomy" id="112498"/>
    <lineage>
        <taxon>Eukaryota</taxon>
        <taxon>Fungi</taxon>
        <taxon>Dikarya</taxon>
        <taxon>Ascomycota</taxon>
        <taxon>Pezizomycotina</taxon>
        <taxon>Dothideomycetes</taxon>
        <taxon>Dothideomycetidae</taxon>
        <taxon>Mycosphaerellales</taxon>
        <taxon>Mycosphaerellaceae</taxon>
        <taxon>Ramularia</taxon>
    </lineage>
</organism>
<feature type="compositionally biased region" description="Low complexity" evidence="1">
    <location>
        <begin position="1"/>
        <end position="13"/>
    </location>
</feature>
<feature type="transmembrane region" description="Helical" evidence="2">
    <location>
        <begin position="38"/>
        <end position="58"/>
    </location>
</feature>
<dbReference type="RefSeq" id="XP_023629102.1">
    <property type="nucleotide sequence ID" value="XM_023773334.1"/>
</dbReference>
<keyword evidence="2" id="KW-1133">Transmembrane helix</keyword>
<dbReference type="EMBL" id="FJUY01000013">
    <property type="protein sequence ID" value="CZT22213.1"/>
    <property type="molecule type" value="Genomic_DNA"/>
</dbReference>
<dbReference type="AlphaFoldDB" id="A0A2D3VLQ1"/>
<proteinExistence type="predicted"/>
<evidence type="ECO:0000313" key="4">
    <source>
        <dbReference type="Proteomes" id="UP000225277"/>
    </source>
</evidence>
<feature type="region of interest" description="Disordered" evidence="1">
    <location>
        <begin position="1"/>
        <end position="29"/>
    </location>
</feature>
<sequence length="151" mass="16227">MAAAAATADSTSTLNPTATDDASGGIPDISRGTPMKTYLFAFLGVAIVLLLFIVAVLIRRTKLARQRSRRNENEVDLWDYHNSRSEGVSPDQREEGLDANGEAPPPYAPPQTTNEGTNNTASRNQLTIPSQTLSRLEAGLKPPEYAERSGG</sequence>
<feature type="compositionally biased region" description="Polar residues" evidence="1">
    <location>
        <begin position="110"/>
        <end position="134"/>
    </location>
</feature>